<dbReference type="InterPro" id="IPR036514">
    <property type="entry name" value="SGNH_hydro_sf"/>
</dbReference>
<protein>
    <submittedName>
        <fullName evidence="3">SGNH/GDSL hydrolase family protein</fullName>
    </submittedName>
</protein>
<feature type="domain" description="SGNH hydrolase-type esterase" evidence="2">
    <location>
        <begin position="69"/>
        <end position="247"/>
    </location>
</feature>
<dbReference type="InterPro" id="IPR013830">
    <property type="entry name" value="SGNH_hydro"/>
</dbReference>
<evidence type="ECO:0000256" key="1">
    <source>
        <dbReference type="SAM" id="MobiDB-lite"/>
    </source>
</evidence>
<dbReference type="CDD" id="cd01836">
    <property type="entry name" value="FeeA_FeeB_like"/>
    <property type="match status" value="1"/>
</dbReference>
<sequence length="366" mass="37395">MGRARRAQKIAAAAAYGGGLGAAGLATAWGVLVGEAKWARRIVGTPWGEGLEDSGRYGAGPGEPLQMVVIGDSSARGLGVDAPHETVGAIVATAVAAFAGRPVELHNFSVVGAVSADLAEQMKLVREGPAPQLAVIMVGANDITKRTPRAAAVRSLIEVVDDLREIGAEVVVGTCPDLGVVRPVAQPLRLVAQRLSRDLAAAQTVAVVEHGGRTVSLGDLLGPEFKATPKIMFSADQFHPSPAGYARVAAALLPSVLDALGEHTNVRPVLSRLGTGVQPAVSPVSVAAKRAVSHPGTEVSPAEVDGSGRGSRGRWATLLRRSSAPRPAETAPRAESEETDAPDDPADGTARGSSDGTEPLPAGNQP</sequence>
<feature type="compositionally biased region" description="Low complexity" evidence="1">
    <location>
        <begin position="320"/>
        <end position="333"/>
    </location>
</feature>
<organism evidence="3 4">
    <name type="scientific">Branchiibius cervicis</name>
    <dbReference type="NCBI Taxonomy" id="908252"/>
    <lineage>
        <taxon>Bacteria</taxon>
        <taxon>Bacillati</taxon>
        <taxon>Actinomycetota</taxon>
        <taxon>Actinomycetes</taxon>
        <taxon>Micrococcales</taxon>
        <taxon>Dermacoccaceae</taxon>
        <taxon>Branchiibius</taxon>
    </lineage>
</organism>
<reference evidence="4" key="1">
    <citation type="journal article" date="2019" name="Int. J. Syst. Evol. Microbiol.">
        <title>The Global Catalogue of Microorganisms (GCM) 10K type strain sequencing project: providing services to taxonomists for standard genome sequencing and annotation.</title>
        <authorList>
            <consortium name="The Broad Institute Genomics Platform"/>
            <consortium name="The Broad Institute Genome Sequencing Center for Infectious Disease"/>
            <person name="Wu L."/>
            <person name="Ma J."/>
        </authorList>
    </citation>
    <scope>NUCLEOTIDE SEQUENCE [LARGE SCALE GENOMIC DNA]</scope>
    <source>
        <strain evidence="4">NBRC 106593</strain>
    </source>
</reference>
<feature type="region of interest" description="Disordered" evidence="1">
    <location>
        <begin position="288"/>
        <end position="366"/>
    </location>
</feature>
<dbReference type="SUPFAM" id="SSF52266">
    <property type="entry name" value="SGNH hydrolase"/>
    <property type="match status" value="1"/>
</dbReference>
<dbReference type="Gene3D" id="3.40.50.1110">
    <property type="entry name" value="SGNH hydrolase"/>
    <property type="match status" value="1"/>
</dbReference>
<keyword evidence="4" id="KW-1185">Reference proteome</keyword>
<dbReference type="PANTHER" id="PTHR30383:SF5">
    <property type="entry name" value="SGNH HYDROLASE-TYPE ESTERASE DOMAIN-CONTAINING PROTEIN"/>
    <property type="match status" value="1"/>
</dbReference>
<dbReference type="Proteomes" id="UP001596356">
    <property type="component" value="Unassembled WGS sequence"/>
</dbReference>
<dbReference type="EMBL" id="JBHSWJ010000002">
    <property type="protein sequence ID" value="MFC6714979.1"/>
    <property type="molecule type" value="Genomic_DNA"/>
</dbReference>
<evidence type="ECO:0000313" key="4">
    <source>
        <dbReference type="Proteomes" id="UP001596356"/>
    </source>
</evidence>
<evidence type="ECO:0000313" key="3">
    <source>
        <dbReference type="EMBL" id="MFC6714979.1"/>
    </source>
</evidence>
<dbReference type="GO" id="GO:0016787">
    <property type="term" value="F:hydrolase activity"/>
    <property type="evidence" value="ECO:0007669"/>
    <property type="project" value="UniProtKB-KW"/>
</dbReference>
<keyword evidence="3" id="KW-0378">Hydrolase</keyword>
<name>A0ABW2AWC9_9MICO</name>
<gene>
    <name evidence="3" type="ORF">ACFQBT_14675</name>
</gene>
<feature type="compositionally biased region" description="Acidic residues" evidence="1">
    <location>
        <begin position="337"/>
        <end position="346"/>
    </location>
</feature>
<evidence type="ECO:0000259" key="2">
    <source>
        <dbReference type="Pfam" id="PF13472"/>
    </source>
</evidence>
<dbReference type="InterPro" id="IPR051532">
    <property type="entry name" value="Ester_Hydrolysis_Enzymes"/>
</dbReference>
<proteinExistence type="predicted"/>
<comment type="caution">
    <text evidence="3">The sequence shown here is derived from an EMBL/GenBank/DDBJ whole genome shotgun (WGS) entry which is preliminary data.</text>
</comment>
<dbReference type="RefSeq" id="WP_377823748.1">
    <property type="nucleotide sequence ID" value="NZ_JBHSWJ010000002.1"/>
</dbReference>
<dbReference type="Pfam" id="PF13472">
    <property type="entry name" value="Lipase_GDSL_2"/>
    <property type="match status" value="1"/>
</dbReference>
<accession>A0ABW2AWC9</accession>
<dbReference type="PANTHER" id="PTHR30383">
    <property type="entry name" value="THIOESTERASE 1/PROTEASE 1/LYSOPHOSPHOLIPASE L1"/>
    <property type="match status" value="1"/>
</dbReference>